<dbReference type="Proteomes" id="UP000001058">
    <property type="component" value="Unassembled WGS sequence"/>
</dbReference>
<reference evidence="1 2" key="1">
    <citation type="journal article" date="2010" name="Science">
        <title>Genomic analysis of organismal complexity in the multicellular green alga Volvox carteri.</title>
        <authorList>
            <person name="Prochnik S.E."/>
            <person name="Umen J."/>
            <person name="Nedelcu A.M."/>
            <person name="Hallmann A."/>
            <person name="Miller S.M."/>
            <person name="Nishii I."/>
            <person name="Ferris P."/>
            <person name="Kuo A."/>
            <person name="Mitros T."/>
            <person name="Fritz-Laylin L.K."/>
            <person name="Hellsten U."/>
            <person name="Chapman J."/>
            <person name="Simakov O."/>
            <person name="Rensing S.A."/>
            <person name="Terry A."/>
            <person name="Pangilinan J."/>
            <person name="Kapitonov V."/>
            <person name="Jurka J."/>
            <person name="Salamov A."/>
            <person name="Shapiro H."/>
            <person name="Schmutz J."/>
            <person name="Grimwood J."/>
            <person name="Lindquist E."/>
            <person name="Lucas S."/>
            <person name="Grigoriev I.V."/>
            <person name="Schmitt R."/>
            <person name="Kirk D."/>
            <person name="Rokhsar D.S."/>
        </authorList>
    </citation>
    <scope>NUCLEOTIDE SEQUENCE [LARGE SCALE GENOMIC DNA]</scope>
    <source>
        <strain evidence="2">f. Nagariensis / Eve</strain>
    </source>
</reference>
<name>D8UM27_VOLCA</name>
<evidence type="ECO:0000313" key="2">
    <source>
        <dbReference type="Proteomes" id="UP000001058"/>
    </source>
</evidence>
<gene>
    <name evidence="1" type="ORF">VOLCADRAFT_108726</name>
</gene>
<protein>
    <submittedName>
        <fullName evidence="1">Uncharacterized protein</fullName>
    </submittedName>
</protein>
<dbReference type="RefSeq" id="XP_002959713.1">
    <property type="nucleotide sequence ID" value="XM_002959667.1"/>
</dbReference>
<dbReference type="InParanoid" id="D8UM27"/>
<proteinExistence type="predicted"/>
<dbReference type="EMBL" id="GL378813">
    <property type="protein sequence ID" value="EFJ39222.1"/>
    <property type="molecule type" value="Genomic_DNA"/>
</dbReference>
<keyword evidence="2" id="KW-1185">Reference proteome</keyword>
<feature type="non-terminal residue" evidence="1">
    <location>
        <position position="153"/>
    </location>
</feature>
<sequence length="153" mass="17329">MDYDNIVRDLGRVMDVLREEIDTVEGALEAVAGQIATCTDRDSLADLRDEEEQLRDEEKQLHEAKKVLYKLMHRHTVATTVPPPTAPHSQLLDSNMAIPWLDSPMHRELVVLGELCMKEDFDSFKDLHSLLEAMASALALTPDGLLKADWFMQ</sequence>
<dbReference type="KEGG" id="vcn:VOLCADRAFT_108726"/>
<dbReference type="AlphaFoldDB" id="D8UM27"/>
<accession>D8UM27</accession>
<evidence type="ECO:0000313" key="1">
    <source>
        <dbReference type="EMBL" id="EFJ39222.1"/>
    </source>
</evidence>
<organism evidence="2">
    <name type="scientific">Volvox carteri f. nagariensis</name>
    <dbReference type="NCBI Taxonomy" id="3068"/>
    <lineage>
        <taxon>Eukaryota</taxon>
        <taxon>Viridiplantae</taxon>
        <taxon>Chlorophyta</taxon>
        <taxon>core chlorophytes</taxon>
        <taxon>Chlorophyceae</taxon>
        <taxon>CS clade</taxon>
        <taxon>Chlamydomonadales</taxon>
        <taxon>Volvocaceae</taxon>
        <taxon>Volvox</taxon>
    </lineage>
</organism>
<dbReference type="GeneID" id="9614669"/>